<dbReference type="AlphaFoldDB" id="A0A1Y0VRQ8"/>
<accession>A0A1Y0VRQ8</accession>
<evidence type="ECO:0000313" key="4">
    <source>
        <dbReference type="Proteomes" id="UP000196118"/>
    </source>
</evidence>
<feature type="domain" description="Replication protein RepB C-terminal" evidence="2">
    <location>
        <begin position="211"/>
        <end position="253"/>
    </location>
</feature>
<dbReference type="InterPro" id="IPR010985">
    <property type="entry name" value="Ribbon_hlx_hlx"/>
</dbReference>
<feature type="domain" description="Plasmid replication protein origin binding" evidence="1">
    <location>
        <begin position="77"/>
        <end position="204"/>
    </location>
</feature>
<evidence type="ECO:0000259" key="2">
    <source>
        <dbReference type="Pfam" id="PF21861"/>
    </source>
</evidence>
<evidence type="ECO:0000259" key="1">
    <source>
        <dbReference type="Pfam" id="PF01719"/>
    </source>
</evidence>
<evidence type="ECO:0000313" key="3">
    <source>
        <dbReference type="EMBL" id="ARW20860.1"/>
    </source>
</evidence>
<protein>
    <submittedName>
        <fullName evidence="3">Replication protein RepB</fullName>
    </submittedName>
</protein>
<dbReference type="InterPro" id="IPR002631">
    <property type="entry name" value="Plasmid_rep_OBD"/>
</dbReference>
<dbReference type="Gene3D" id="1.10.1220.10">
    <property type="entry name" value="Met repressor-like"/>
    <property type="match status" value="1"/>
</dbReference>
<dbReference type="GO" id="GO:0005727">
    <property type="term" value="C:extrachromosomal circular DNA"/>
    <property type="evidence" value="ECO:0007669"/>
    <property type="project" value="InterPro"/>
</dbReference>
<gene>
    <name evidence="3" type="ORF">S100892_02325</name>
</gene>
<geneLocation type="plasmid" evidence="4">
    <name>ppc892-5</name>
</geneLocation>
<dbReference type="InterPro" id="IPR041919">
    <property type="entry name" value="Plasmid_rep_C_sf"/>
</dbReference>
<dbReference type="Pfam" id="PF01719">
    <property type="entry name" value="Rep_OBD"/>
    <property type="match status" value="1"/>
</dbReference>
<dbReference type="GO" id="GO:0006260">
    <property type="term" value="P:DNA replication"/>
    <property type="evidence" value="ECO:0007669"/>
    <property type="project" value="InterPro"/>
</dbReference>
<sequence length="254" mass="29269">MAENKKRVSIGLTDKQYELVEKLAKEKGFSKSAIFVLALEEYSRKESEQKISENSFPSRIRVPTNACSVKVIITNGKRKARYFTFLLYPESIPQDWQTKLEALGVPIAISPLHDKDLSSVEGQKYKKAHYHVIYISKNPVTAESVRLKIKRALGDKSVAKVQIVVQSMENMYLYLTHESKDAIAKNKHKYSKRDITLLNNFDIDRYITLDVEDKDDMLNDVCDLIDDHNLANMRELRRFVKLHGVEYGLPSMKL</sequence>
<dbReference type="Pfam" id="PF21861">
    <property type="entry name" value="RepB_C"/>
    <property type="match status" value="1"/>
</dbReference>
<dbReference type="InterPro" id="IPR013321">
    <property type="entry name" value="Arc_rbn_hlx_hlx"/>
</dbReference>
<dbReference type="GO" id="GO:0003677">
    <property type="term" value="F:DNA binding"/>
    <property type="evidence" value="ECO:0007669"/>
    <property type="project" value="InterPro"/>
</dbReference>
<dbReference type="EMBL" id="CP021476">
    <property type="protein sequence ID" value="ARW20860.1"/>
    <property type="molecule type" value="Genomic_DNA"/>
</dbReference>
<dbReference type="SUPFAM" id="SSF47598">
    <property type="entry name" value="Ribbon-helix-helix"/>
    <property type="match status" value="1"/>
</dbReference>
<proteinExistence type="predicted"/>
<dbReference type="InterPro" id="IPR053923">
    <property type="entry name" value="RepB_C"/>
</dbReference>
<keyword evidence="3" id="KW-0614">Plasmid</keyword>
<dbReference type="Gene3D" id="1.10.10.1480">
    <property type="entry name" value="Plasmid replication protein"/>
    <property type="match status" value="1"/>
</dbReference>
<reference evidence="3 4" key="1">
    <citation type="submission" date="2017-05" db="EMBL/GenBank/DDBJ databases">
        <title>Genome sequence of Pediococcus pentosaceus strain SRCM100892.</title>
        <authorList>
            <person name="Cho S.H."/>
        </authorList>
    </citation>
    <scope>NUCLEOTIDE SEQUENCE [LARGE SCALE GENOMIC DNA]</scope>
    <source>
        <strain evidence="3 4">SRCM100892</strain>
        <plasmid evidence="4">Plasmid ppc892-5</plasmid>
    </source>
</reference>
<dbReference type="GO" id="GO:0003916">
    <property type="term" value="F:DNA topoisomerase activity"/>
    <property type="evidence" value="ECO:0007669"/>
    <property type="project" value="InterPro"/>
</dbReference>
<dbReference type="GO" id="GO:0006355">
    <property type="term" value="P:regulation of DNA-templated transcription"/>
    <property type="evidence" value="ECO:0007669"/>
    <property type="project" value="InterPro"/>
</dbReference>
<organism evidence="3 4">
    <name type="scientific">Pediococcus pentosaceus</name>
    <dbReference type="NCBI Taxonomy" id="1255"/>
    <lineage>
        <taxon>Bacteria</taxon>
        <taxon>Bacillati</taxon>
        <taxon>Bacillota</taxon>
        <taxon>Bacilli</taxon>
        <taxon>Lactobacillales</taxon>
        <taxon>Lactobacillaceae</taxon>
        <taxon>Pediococcus</taxon>
    </lineage>
</organism>
<dbReference type="Gene3D" id="3.40.1310.30">
    <property type="match status" value="1"/>
</dbReference>
<name>A0A1Y0VRQ8_PEDPE</name>
<dbReference type="Proteomes" id="UP000196118">
    <property type="component" value="Plasmid pPC892-5"/>
</dbReference>